<gene>
    <name evidence="1" type="ordered locus">LEPBI_I0415</name>
</gene>
<keyword evidence="2" id="KW-1185">Reference proteome</keyword>
<dbReference type="STRING" id="456481.LEPBI_I0415"/>
<dbReference type="Proteomes" id="UP000001847">
    <property type="component" value="Chromosome I"/>
</dbReference>
<evidence type="ECO:0000313" key="2">
    <source>
        <dbReference type="Proteomes" id="UP000001847"/>
    </source>
</evidence>
<dbReference type="EMBL" id="CP000786">
    <property type="protein sequence ID" value="ABZ96557.1"/>
    <property type="molecule type" value="Genomic_DNA"/>
</dbReference>
<accession>B0SIW4</accession>
<dbReference type="KEGG" id="lbi:LEPBI_I0415"/>
<sequence length="40" mass="4569">MSLGLVDWGRGSILKHTRNKTNSHQEKPVANKIAFDRFLC</sequence>
<protein>
    <submittedName>
        <fullName evidence="1">Uncharacterized protein</fullName>
    </submittedName>
</protein>
<organism evidence="1 2">
    <name type="scientific">Leptospira biflexa serovar Patoc (strain Patoc 1 / ATCC 23582 / Paris)</name>
    <dbReference type="NCBI Taxonomy" id="456481"/>
    <lineage>
        <taxon>Bacteria</taxon>
        <taxon>Pseudomonadati</taxon>
        <taxon>Spirochaetota</taxon>
        <taxon>Spirochaetia</taxon>
        <taxon>Leptospirales</taxon>
        <taxon>Leptospiraceae</taxon>
        <taxon>Leptospira</taxon>
    </lineage>
</organism>
<reference evidence="1 2" key="1">
    <citation type="journal article" date="2008" name="PLoS ONE">
        <title>Genome sequence of the saprophyte Leptospira biflexa provides insights into the evolution of Leptospira and the pathogenesis of leptospirosis.</title>
        <authorList>
            <person name="Picardeau M."/>
            <person name="Bulach D.M."/>
            <person name="Bouchier C."/>
            <person name="Zuerner R.L."/>
            <person name="Zidane N."/>
            <person name="Wilson P.J."/>
            <person name="Creno S."/>
            <person name="Kuczek E.S."/>
            <person name="Bommezzadri S."/>
            <person name="Davis J.C."/>
            <person name="McGrath A."/>
            <person name="Johnson M.J."/>
            <person name="Boursaux-Eude C."/>
            <person name="Seemann T."/>
            <person name="Rouy Z."/>
            <person name="Coppel R.L."/>
            <person name="Rood J.I."/>
            <person name="Lajus A."/>
            <person name="Davies J.K."/>
            <person name="Medigue C."/>
            <person name="Adler B."/>
        </authorList>
    </citation>
    <scope>NUCLEOTIDE SEQUENCE [LARGE SCALE GENOMIC DNA]</scope>
    <source>
        <strain evidence="2">Patoc 1 / ATCC 23582 / Paris</strain>
    </source>
</reference>
<proteinExistence type="predicted"/>
<dbReference type="HOGENOM" id="CLU_3291828_0_0_12"/>
<dbReference type="AlphaFoldDB" id="B0SIW4"/>
<evidence type="ECO:0000313" key="1">
    <source>
        <dbReference type="EMBL" id="ABZ96557.1"/>
    </source>
</evidence>
<name>B0SIW4_LEPBP</name>